<evidence type="ECO:0000313" key="2">
    <source>
        <dbReference type="Proteomes" id="UP000887300"/>
    </source>
</evidence>
<name>A0A8X8KAT1_ACIFI</name>
<dbReference type="EMBL" id="JABBHS010000027">
    <property type="protein sequence ID" value="MBU2721809.1"/>
    <property type="molecule type" value="Genomic_DNA"/>
</dbReference>
<proteinExistence type="predicted"/>
<protein>
    <submittedName>
        <fullName evidence="1">Uncharacterized protein</fullName>
    </submittedName>
</protein>
<dbReference type="RefSeq" id="WP_215886342.1">
    <property type="nucleotide sequence ID" value="NZ_CP134225.1"/>
</dbReference>
<comment type="caution">
    <text evidence="1">The sequence shown here is derived from an EMBL/GenBank/DDBJ whole genome shotgun (WGS) entry which is preliminary data.</text>
</comment>
<evidence type="ECO:0000313" key="1">
    <source>
        <dbReference type="EMBL" id="MBU2721809.1"/>
    </source>
</evidence>
<reference evidence="1" key="1">
    <citation type="journal article" date="2021" name="ISME J.">
        <title>Genomic evolution of the class Acidithiobacillia: deep-branching Proteobacteria living in extreme acidic conditions.</title>
        <authorList>
            <person name="Moya-Beltran A."/>
            <person name="Beard S."/>
            <person name="Rojas-Villalobos C."/>
            <person name="Issotta F."/>
            <person name="Gallardo Y."/>
            <person name="Ulloa R."/>
            <person name="Giaveno A."/>
            <person name="Degli Esposti M."/>
            <person name="Johnson D.B."/>
            <person name="Quatrini R."/>
        </authorList>
    </citation>
    <scope>NUCLEOTIDE SEQUENCE</scope>
    <source>
        <strain evidence="1">DSM 583</strain>
    </source>
</reference>
<organism evidence="1 2">
    <name type="scientific">Acidithiobacillus ferridurans</name>
    <dbReference type="NCBI Taxonomy" id="1232575"/>
    <lineage>
        <taxon>Bacteria</taxon>
        <taxon>Pseudomonadati</taxon>
        <taxon>Pseudomonadota</taxon>
        <taxon>Acidithiobacillia</taxon>
        <taxon>Acidithiobacillales</taxon>
        <taxon>Acidithiobacillaceae</taxon>
        <taxon>Acidithiobacillus</taxon>
    </lineage>
</organism>
<dbReference type="AlphaFoldDB" id="A0A8X8KAT1"/>
<sequence>MALYTIVDEGYNVKVFKSFESLWTFAGPCSSRWLDEAKTVKLTQTALRKELREQGCAFLFDDRYCDDYGWVYKIQKHGGTGHVLEEH</sequence>
<accession>A0A8X8KAT1</accession>
<dbReference type="Proteomes" id="UP000887300">
    <property type="component" value="Unassembled WGS sequence"/>
</dbReference>
<gene>
    <name evidence="1" type="ORF">HF568_00875</name>
</gene>